<proteinExistence type="inferred from homology"/>
<dbReference type="Pfam" id="PF01835">
    <property type="entry name" value="MG2"/>
    <property type="match status" value="1"/>
</dbReference>
<keyword evidence="4" id="KW-0722">Serine protease inhibitor</keyword>
<dbReference type="GeneID" id="106554413"/>
<feature type="domain" description="Macroglobulin" evidence="8">
    <location>
        <begin position="227"/>
        <end position="317"/>
    </location>
</feature>
<evidence type="ECO:0000313" key="9">
    <source>
        <dbReference type="Proteomes" id="UP000504617"/>
    </source>
</evidence>
<dbReference type="OrthoDB" id="9998011at2759"/>
<comment type="similarity">
    <text evidence="1">Belongs to the protease inhibitor I39 (alpha-2-macroglobulin) family.</text>
</comment>
<gene>
    <name evidence="10" type="primary">LOC106554413</name>
</gene>
<keyword evidence="3 6" id="KW-0732">Signal</keyword>
<sequence>MGKSRILAGPCLFLLGLFFLPGGTTTPPPKPQYLVLVPYVVPTETSRKICVQLSHLNESVTLSITLEYGLQNRSLLSEVVSKKDLFQCTDFQLPKWERSFNTHIALFTVEVTGETLRYLDRKRVYIDNQESLIFVQTDKPIYKPGQKVLFRCVSLNKEFIPVNEKVPLIYIEDPKRNRLFQWKDVELKGGLVQLEFPLSSEPALGSYKVVVLKDDERNIHHPFTVDEYVLPKFEVTVKSTPIITILDKEMEVTACGKYTYGKPVPGKVSIRVCRRYSYFRSSCYGEESKAICEEFSGEADVHGCFSHVLDLKIFQLKRNGFQMEIRADGVITEEGTEVKLTGSGTTQITSTISKVVFENVDNYYKPGLPFSGEVRHFIQTVY</sequence>
<accession>A0A6I9YX57</accession>
<evidence type="ECO:0000259" key="8">
    <source>
        <dbReference type="Pfam" id="PF17791"/>
    </source>
</evidence>
<evidence type="ECO:0000256" key="6">
    <source>
        <dbReference type="SAM" id="SignalP"/>
    </source>
</evidence>
<feature type="signal peptide" evidence="6">
    <location>
        <begin position="1"/>
        <end position="25"/>
    </location>
</feature>
<feature type="domain" description="Macroglobulin" evidence="7">
    <location>
        <begin position="133"/>
        <end position="225"/>
    </location>
</feature>
<evidence type="ECO:0000256" key="2">
    <source>
        <dbReference type="ARBA" id="ARBA00022690"/>
    </source>
</evidence>
<dbReference type="Gene3D" id="2.60.40.1930">
    <property type="match status" value="1"/>
</dbReference>
<dbReference type="InterPro" id="IPR050473">
    <property type="entry name" value="A2M/Complement_sys"/>
</dbReference>
<dbReference type="GO" id="GO:0004867">
    <property type="term" value="F:serine-type endopeptidase inhibitor activity"/>
    <property type="evidence" value="ECO:0007669"/>
    <property type="project" value="UniProtKB-KW"/>
</dbReference>
<keyword evidence="9" id="KW-1185">Reference proteome</keyword>
<evidence type="ECO:0000259" key="7">
    <source>
        <dbReference type="Pfam" id="PF01835"/>
    </source>
</evidence>
<dbReference type="KEGG" id="tsr:106554413"/>
<evidence type="ECO:0000256" key="1">
    <source>
        <dbReference type="ARBA" id="ARBA00010952"/>
    </source>
</evidence>
<dbReference type="FunFam" id="2.60.40.1930:FF:000001">
    <property type="entry name" value="CD109 isoform 3"/>
    <property type="match status" value="1"/>
</dbReference>
<dbReference type="PANTHER" id="PTHR11412:SF165">
    <property type="entry name" value="ALPHA-2-MACROGLOBULIN"/>
    <property type="match status" value="1"/>
</dbReference>
<dbReference type="AlphaFoldDB" id="A0A6I9YX57"/>
<dbReference type="RefSeq" id="XP_013928541.1">
    <property type="nucleotide sequence ID" value="XM_014073066.1"/>
</dbReference>
<reference evidence="10" key="1">
    <citation type="submission" date="2025-08" db="UniProtKB">
        <authorList>
            <consortium name="RefSeq"/>
        </authorList>
    </citation>
    <scope>IDENTIFICATION</scope>
</reference>
<dbReference type="InterPro" id="IPR041555">
    <property type="entry name" value="MG3"/>
</dbReference>
<dbReference type="InterPro" id="IPR002890">
    <property type="entry name" value="MG2"/>
</dbReference>
<protein>
    <submittedName>
        <fullName evidence="10">Alpha-2-macroglobulin-like</fullName>
    </submittedName>
</protein>
<feature type="chain" id="PRO_5026855933" evidence="6">
    <location>
        <begin position="26"/>
        <end position="382"/>
    </location>
</feature>
<dbReference type="Pfam" id="PF17791">
    <property type="entry name" value="MG3"/>
    <property type="match status" value="1"/>
</dbReference>
<evidence type="ECO:0000313" key="10">
    <source>
        <dbReference type="RefSeq" id="XP_013928541.1"/>
    </source>
</evidence>
<dbReference type="Proteomes" id="UP000504617">
    <property type="component" value="Unplaced"/>
</dbReference>
<dbReference type="Gene3D" id="2.60.40.1940">
    <property type="match status" value="1"/>
</dbReference>
<keyword evidence="2" id="KW-0646">Protease inhibitor</keyword>
<name>A0A6I9YX57_9SAUR</name>
<keyword evidence="5" id="KW-0325">Glycoprotein</keyword>
<dbReference type="PANTHER" id="PTHR11412">
    <property type="entry name" value="MACROGLOBULIN / COMPLEMENT"/>
    <property type="match status" value="1"/>
</dbReference>
<evidence type="ECO:0000256" key="5">
    <source>
        <dbReference type="ARBA" id="ARBA00023180"/>
    </source>
</evidence>
<evidence type="ECO:0000256" key="4">
    <source>
        <dbReference type="ARBA" id="ARBA00022900"/>
    </source>
</evidence>
<evidence type="ECO:0000256" key="3">
    <source>
        <dbReference type="ARBA" id="ARBA00022729"/>
    </source>
</evidence>
<organism evidence="9 10">
    <name type="scientific">Thamnophis sirtalis</name>
    <dbReference type="NCBI Taxonomy" id="35019"/>
    <lineage>
        <taxon>Eukaryota</taxon>
        <taxon>Metazoa</taxon>
        <taxon>Chordata</taxon>
        <taxon>Craniata</taxon>
        <taxon>Vertebrata</taxon>
        <taxon>Euteleostomi</taxon>
        <taxon>Lepidosauria</taxon>
        <taxon>Squamata</taxon>
        <taxon>Bifurcata</taxon>
        <taxon>Unidentata</taxon>
        <taxon>Episquamata</taxon>
        <taxon>Toxicofera</taxon>
        <taxon>Serpentes</taxon>
        <taxon>Colubroidea</taxon>
        <taxon>Colubridae</taxon>
        <taxon>Natricinae</taxon>
        <taxon>Thamnophis</taxon>
    </lineage>
</organism>